<name>A0A0D8YEZ9_DICVI</name>
<evidence type="ECO:0000313" key="2">
    <source>
        <dbReference type="EMBL" id="KJH53206.1"/>
    </source>
</evidence>
<evidence type="ECO:0000313" key="3">
    <source>
        <dbReference type="Proteomes" id="UP000053766"/>
    </source>
</evidence>
<accession>A0A0D8YEZ9</accession>
<dbReference type="Proteomes" id="UP000053766">
    <property type="component" value="Unassembled WGS sequence"/>
</dbReference>
<organism evidence="2 3">
    <name type="scientific">Dictyocaulus viviparus</name>
    <name type="common">Bovine lungworm</name>
    <dbReference type="NCBI Taxonomy" id="29172"/>
    <lineage>
        <taxon>Eukaryota</taxon>
        <taxon>Metazoa</taxon>
        <taxon>Ecdysozoa</taxon>
        <taxon>Nematoda</taxon>
        <taxon>Chromadorea</taxon>
        <taxon>Rhabditida</taxon>
        <taxon>Rhabditina</taxon>
        <taxon>Rhabditomorpha</taxon>
        <taxon>Strongyloidea</taxon>
        <taxon>Metastrongylidae</taxon>
        <taxon>Dictyocaulus</taxon>
    </lineage>
</organism>
<keyword evidence="1" id="KW-0472">Membrane</keyword>
<reference evidence="3" key="2">
    <citation type="journal article" date="2016" name="Sci. Rep.">
        <title>Dictyocaulus viviparus genome, variome and transcriptome elucidate lungworm biology and support future intervention.</title>
        <authorList>
            <person name="McNulty S.N."/>
            <person name="Strube C."/>
            <person name="Rosa B.A."/>
            <person name="Martin J.C."/>
            <person name="Tyagi R."/>
            <person name="Choi Y.J."/>
            <person name="Wang Q."/>
            <person name="Hallsworth Pepin K."/>
            <person name="Zhang X."/>
            <person name="Ozersky P."/>
            <person name="Wilson R.K."/>
            <person name="Sternberg P.W."/>
            <person name="Gasser R.B."/>
            <person name="Mitreva M."/>
        </authorList>
    </citation>
    <scope>NUCLEOTIDE SEQUENCE [LARGE SCALE GENOMIC DNA]</scope>
    <source>
        <strain evidence="3">HannoverDv2000</strain>
    </source>
</reference>
<sequence length="113" mass="13439">MNDYETEIWFKFTYDPSLPWWLIALPANMALVVIILLLYLCYMANKVEKFGNIMNNEILDEYRFVKWHLEEEIMKEAQLYKQNSRIQAMEKKVKKTTDDKVANKSTQPVIAIS</sequence>
<keyword evidence="3" id="KW-1185">Reference proteome</keyword>
<reference evidence="2 3" key="1">
    <citation type="submission" date="2013-11" db="EMBL/GenBank/DDBJ databases">
        <title>Draft genome of the bovine lungworm Dictyocaulus viviparus.</title>
        <authorList>
            <person name="Mitreva M."/>
        </authorList>
    </citation>
    <scope>NUCLEOTIDE SEQUENCE [LARGE SCALE GENOMIC DNA]</scope>
    <source>
        <strain evidence="2 3">HannoverDv2000</strain>
    </source>
</reference>
<gene>
    <name evidence="2" type="ORF">DICVIV_00517</name>
</gene>
<dbReference type="EMBL" id="KN716154">
    <property type="protein sequence ID" value="KJH53206.1"/>
    <property type="molecule type" value="Genomic_DNA"/>
</dbReference>
<keyword evidence="1" id="KW-1133">Transmembrane helix</keyword>
<proteinExistence type="predicted"/>
<dbReference type="AlphaFoldDB" id="A0A0D8YEZ9"/>
<feature type="transmembrane region" description="Helical" evidence="1">
    <location>
        <begin position="20"/>
        <end position="42"/>
    </location>
</feature>
<keyword evidence="1" id="KW-0812">Transmembrane</keyword>
<protein>
    <submittedName>
        <fullName evidence="2">Uncharacterized protein</fullName>
    </submittedName>
</protein>
<evidence type="ECO:0000256" key="1">
    <source>
        <dbReference type="SAM" id="Phobius"/>
    </source>
</evidence>